<sequence>MLTLYGAAVVTLMMVFYALESRSAWYTLAFAGACLGSAAYGFMAGTWPFGVVESIWSLVALRKWVSRYFQAGGGL</sequence>
<gene>
    <name evidence="2" type="ORF">EC580_10045</name>
</gene>
<dbReference type="AlphaFoldDB" id="A0A3M8QUR3"/>
<dbReference type="RefSeq" id="WP_123104671.1">
    <property type="nucleotide sequence ID" value="NZ_CP127527.1"/>
</dbReference>
<dbReference type="OrthoDB" id="7574826at2"/>
<name>A0A3M8QUR3_9PROT</name>
<dbReference type="EMBL" id="RIZI01000178">
    <property type="protein sequence ID" value="RNF59976.1"/>
    <property type="molecule type" value="Genomic_DNA"/>
</dbReference>
<protein>
    <submittedName>
        <fullName evidence="2">Uncharacterized protein</fullName>
    </submittedName>
</protein>
<organism evidence="2">
    <name type="scientific">Acidithiobacillus sulfuriphilus</name>
    <dbReference type="NCBI Taxonomy" id="1867749"/>
    <lineage>
        <taxon>Bacteria</taxon>
        <taxon>Pseudomonadati</taxon>
        <taxon>Pseudomonadota</taxon>
        <taxon>Acidithiobacillia</taxon>
        <taxon>Acidithiobacillales</taxon>
        <taxon>Acidithiobacillaceae</taxon>
        <taxon>Acidithiobacillus</taxon>
    </lineage>
</organism>
<evidence type="ECO:0000313" key="2">
    <source>
        <dbReference type="EMBL" id="RNF59976.1"/>
    </source>
</evidence>
<accession>A0A3M8QUR3</accession>
<keyword evidence="1" id="KW-0812">Transmembrane</keyword>
<proteinExistence type="predicted"/>
<feature type="transmembrane region" description="Helical" evidence="1">
    <location>
        <begin position="28"/>
        <end position="61"/>
    </location>
</feature>
<keyword evidence="1" id="KW-1133">Transmembrane helix</keyword>
<evidence type="ECO:0000256" key="1">
    <source>
        <dbReference type="SAM" id="Phobius"/>
    </source>
</evidence>
<keyword evidence="1" id="KW-0472">Membrane</keyword>
<reference evidence="2" key="1">
    <citation type="submission" date="2018-10" db="EMBL/GenBank/DDBJ databases">
        <title>Acidithiobacillus sulfuriphilus sp. nov.: an extremely acidophilic sulfur-oxidizing chemolithotroph isolated from a neutral pH environment.</title>
        <authorList>
            <person name="Falagan C."/>
            <person name="Moya-Beltran A."/>
            <person name="Quatrini R."/>
            <person name="Johnson D.B."/>
        </authorList>
    </citation>
    <scope>NUCLEOTIDE SEQUENCE [LARGE SCALE GENOMIC DNA]</scope>
    <source>
        <strain evidence="2">CJ-2</strain>
    </source>
</reference>
<comment type="caution">
    <text evidence="2">The sequence shown here is derived from an EMBL/GenBank/DDBJ whole genome shotgun (WGS) entry which is preliminary data.</text>
</comment>